<feature type="non-terminal residue" evidence="1">
    <location>
        <position position="1"/>
    </location>
</feature>
<dbReference type="EMBL" id="SGPK01000839">
    <property type="protein sequence ID" value="THG96909.1"/>
    <property type="molecule type" value="Genomic_DNA"/>
</dbReference>
<comment type="caution">
    <text evidence="1">The sequence shown here is derived from an EMBL/GenBank/DDBJ whole genome shotgun (WGS) entry which is preliminary data.</text>
</comment>
<keyword evidence="2" id="KW-1185">Reference proteome</keyword>
<dbReference type="AlphaFoldDB" id="A0A4S4KJU6"/>
<dbReference type="Proteomes" id="UP000308199">
    <property type="component" value="Unassembled WGS sequence"/>
</dbReference>
<sequence>TGAPLPDPSKRLWETSRTGYVNWAVGQLVARAKQSAPVEGGSTAVVNAAEYAAGVGEVHDVKRLAEVVVIEEKQERADEEEMDMS</sequence>
<organism evidence="1 2">
    <name type="scientific">Phellinidium pouzarii</name>
    <dbReference type="NCBI Taxonomy" id="167371"/>
    <lineage>
        <taxon>Eukaryota</taxon>
        <taxon>Fungi</taxon>
        <taxon>Dikarya</taxon>
        <taxon>Basidiomycota</taxon>
        <taxon>Agaricomycotina</taxon>
        <taxon>Agaricomycetes</taxon>
        <taxon>Hymenochaetales</taxon>
        <taxon>Hymenochaetaceae</taxon>
        <taxon>Phellinidium</taxon>
    </lineage>
</organism>
<evidence type="ECO:0000313" key="2">
    <source>
        <dbReference type="Proteomes" id="UP000308199"/>
    </source>
</evidence>
<name>A0A4S4KJU6_9AGAM</name>
<proteinExistence type="predicted"/>
<accession>A0A4S4KJU6</accession>
<evidence type="ECO:0000313" key="1">
    <source>
        <dbReference type="EMBL" id="THG96909.1"/>
    </source>
</evidence>
<reference evidence="1 2" key="1">
    <citation type="submission" date="2019-02" db="EMBL/GenBank/DDBJ databases">
        <title>Genome sequencing of the rare red list fungi Phellinidium pouzarii.</title>
        <authorList>
            <person name="Buettner E."/>
            <person name="Kellner H."/>
        </authorList>
    </citation>
    <scope>NUCLEOTIDE SEQUENCE [LARGE SCALE GENOMIC DNA]</scope>
    <source>
        <strain evidence="1 2">DSM 108285</strain>
    </source>
</reference>
<gene>
    <name evidence="1" type="ORF">EW145_g7696</name>
</gene>
<protein>
    <submittedName>
        <fullName evidence="1">Uncharacterized protein</fullName>
    </submittedName>
</protein>
<dbReference type="OrthoDB" id="1884855at2759"/>